<organism evidence="3 4">
    <name type="scientific">Peronospora matthiolae</name>
    <dbReference type="NCBI Taxonomy" id="2874970"/>
    <lineage>
        <taxon>Eukaryota</taxon>
        <taxon>Sar</taxon>
        <taxon>Stramenopiles</taxon>
        <taxon>Oomycota</taxon>
        <taxon>Peronosporomycetes</taxon>
        <taxon>Peronosporales</taxon>
        <taxon>Peronosporaceae</taxon>
        <taxon>Peronospora</taxon>
    </lineage>
</organism>
<accession>A0AAV1UNA5</accession>
<protein>
    <recommendedName>
        <fullName evidence="2">PH domain-containing protein</fullName>
    </recommendedName>
</protein>
<dbReference type="PANTHER" id="PTHR14336:SF8">
    <property type="entry name" value="PROTEIN OPY1"/>
    <property type="match status" value="1"/>
</dbReference>
<dbReference type="Proteomes" id="UP001162060">
    <property type="component" value="Unassembled WGS sequence"/>
</dbReference>
<dbReference type="InterPro" id="IPR001849">
    <property type="entry name" value="PH_domain"/>
</dbReference>
<feature type="region of interest" description="Disordered" evidence="1">
    <location>
        <begin position="153"/>
        <end position="174"/>
    </location>
</feature>
<dbReference type="AlphaFoldDB" id="A0AAV1UNA5"/>
<comment type="caution">
    <text evidence="3">The sequence shown here is derived from an EMBL/GenBank/DDBJ whole genome shotgun (WGS) entry which is preliminary data.</text>
</comment>
<reference evidence="3" key="1">
    <citation type="submission" date="2024-01" db="EMBL/GenBank/DDBJ databases">
        <authorList>
            <person name="Webb A."/>
        </authorList>
    </citation>
    <scope>NUCLEOTIDE SEQUENCE</scope>
    <source>
        <strain evidence="3">Pm1</strain>
    </source>
</reference>
<evidence type="ECO:0000313" key="3">
    <source>
        <dbReference type="EMBL" id="CAK7935801.1"/>
    </source>
</evidence>
<gene>
    <name evidence="3" type="ORF">PM001_LOCUS20951</name>
</gene>
<evidence type="ECO:0000313" key="4">
    <source>
        <dbReference type="Proteomes" id="UP001162060"/>
    </source>
</evidence>
<dbReference type="CDD" id="cd00821">
    <property type="entry name" value="PH"/>
    <property type="match status" value="1"/>
</dbReference>
<dbReference type="PANTHER" id="PTHR14336">
    <property type="entry name" value="TANDEM PH DOMAIN CONTAINING PROTEIN"/>
    <property type="match status" value="1"/>
</dbReference>
<dbReference type="InterPro" id="IPR051707">
    <property type="entry name" value="PI-Interact_SigTrans_Reg"/>
</dbReference>
<dbReference type="InterPro" id="IPR011993">
    <property type="entry name" value="PH-like_dom_sf"/>
</dbReference>
<proteinExistence type="predicted"/>
<sequence>MRVLFYAPKRSAHYSRAENPPFPDLCGSARVQPLLPIEVPSSLVKQMAPRQKAATAASRAVLDSSWRPSRCSYSNTYDAEVPAIMEPHVSDPGDCLARSSLLAFRSSRMVRMSQQQLQAAQYAQQRPLGVYKHHLLRMTGRKSADVVNIGEWKDDADDSSSSSETSSSDTGDSFVKCSHRLSRVTFQKPVNRSNPTDDYGTADEADRATTSLAFEHLRHDRAESVLAVMAMPVSGPIPLLERSASDDDDNDIDTIICDPSRLPRTLVVDENGFTMSRESVMVRAANLPRGGVIKSGLLFKQGFGLRYGGWKVRYVVLTSTKMTFFREEQGRKRGEIDLAKCNGKSIEIMPRDSVFDGSQASMWRFAIRGKTRRVLLSAYTESDMKEWLRCLHVALAVQAAGAGRYTDFVVPSGTFLAERGGGLMRSSGISCRAQSSTIFNVQVEHELESVDCQQTSLRLSRETRVEIYVRTEVGLK</sequence>
<dbReference type="PROSITE" id="PS50003">
    <property type="entry name" value="PH_DOMAIN"/>
    <property type="match status" value="1"/>
</dbReference>
<dbReference type="Pfam" id="PF00169">
    <property type="entry name" value="PH"/>
    <property type="match status" value="1"/>
</dbReference>
<dbReference type="SMART" id="SM00233">
    <property type="entry name" value="PH"/>
    <property type="match status" value="1"/>
</dbReference>
<dbReference type="Gene3D" id="2.30.29.30">
    <property type="entry name" value="Pleckstrin-homology domain (PH domain)/Phosphotyrosine-binding domain (PTB)"/>
    <property type="match status" value="1"/>
</dbReference>
<feature type="domain" description="PH" evidence="2">
    <location>
        <begin position="291"/>
        <end position="396"/>
    </location>
</feature>
<dbReference type="SUPFAM" id="SSF50729">
    <property type="entry name" value="PH domain-like"/>
    <property type="match status" value="1"/>
</dbReference>
<name>A0AAV1UNA5_9STRA</name>
<evidence type="ECO:0000256" key="1">
    <source>
        <dbReference type="SAM" id="MobiDB-lite"/>
    </source>
</evidence>
<dbReference type="EMBL" id="CAKLBY020000222">
    <property type="protein sequence ID" value="CAK7935801.1"/>
    <property type="molecule type" value="Genomic_DNA"/>
</dbReference>
<evidence type="ECO:0000259" key="2">
    <source>
        <dbReference type="PROSITE" id="PS50003"/>
    </source>
</evidence>
<feature type="compositionally biased region" description="Low complexity" evidence="1">
    <location>
        <begin position="159"/>
        <end position="173"/>
    </location>
</feature>